<accession>A0AAV3F090</accession>
<keyword evidence="1" id="KW-0812">Transmembrane</keyword>
<dbReference type="AlphaFoldDB" id="A0AAV3F090"/>
<proteinExistence type="predicted"/>
<keyword evidence="1" id="KW-0472">Membrane</keyword>
<dbReference type="Proteomes" id="UP000004834">
    <property type="component" value="Unassembled WGS sequence"/>
</dbReference>
<protein>
    <submittedName>
        <fullName evidence="2">Uncharacterized protein</fullName>
    </submittedName>
</protein>
<name>A0AAV3F090_9FLAO</name>
<evidence type="ECO:0000313" key="3">
    <source>
        <dbReference type="Proteomes" id="UP000004834"/>
    </source>
</evidence>
<organism evidence="2 3">
    <name type="scientific">Myroides odoratimimus CIP 101113</name>
    <dbReference type="NCBI Taxonomy" id="883154"/>
    <lineage>
        <taxon>Bacteria</taxon>
        <taxon>Pseudomonadati</taxon>
        <taxon>Bacteroidota</taxon>
        <taxon>Flavobacteriia</taxon>
        <taxon>Flavobacteriales</taxon>
        <taxon>Flavobacteriaceae</taxon>
        <taxon>Myroides</taxon>
    </lineage>
</organism>
<feature type="transmembrane region" description="Helical" evidence="1">
    <location>
        <begin position="12"/>
        <end position="29"/>
    </location>
</feature>
<sequence length="31" mass="3717">MYVVNIEKSFVFNNFFEPLIGFIGILFYNKL</sequence>
<gene>
    <name evidence="2" type="ORF">HMPREF9715_02813</name>
</gene>
<evidence type="ECO:0000256" key="1">
    <source>
        <dbReference type="SAM" id="Phobius"/>
    </source>
</evidence>
<dbReference type="EMBL" id="AGEE01000039">
    <property type="protein sequence ID" value="EHO07947.1"/>
    <property type="molecule type" value="Genomic_DNA"/>
</dbReference>
<reference evidence="2 3" key="1">
    <citation type="submission" date="2011-11" db="EMBL/GenBank/DDBJ databases">
        <title>The Genome Sequence of Myroides odoratimimus CIP 101113.</title>
        <authorList>
            <person name="Earl A."/>
            <person name="Ward D."/>
            <person name="Feldgarden M."/>
            <person name="Gevers D."/>
            <person name="Huys G."/>
            <person name="Young S.K."/>
            <person name="Zeng Q."/>
            <person name="Gargeya S."/>
            <person name="Fitzgerald M."/>
            <person name="Haas B."/>
            <person name="Abouelleil A."/>
            <person name="Alvarado L."/>
            <person name="Arachchi H.M."/>
            <person name="Berlin A."/>
            <person name="Brown A."/>
            <person name="Chapman S.B."/>
            <person name="Chen Z."/>
            <person name="Dunbar C."/>
            <person name="Freedman E."/>
            <person name="Gearin G."/>
            <person name="Goldberg J."/>
            <person name="Griggs A."/>
            <person name="Gujja S."/>
            <person name="Heiman D."/>
            <person name="Howarth C."/>
            <person name="Larson L."/>
            <person name="Lui A."/>
            <person name="MacDonald P.J.P."/>
            <person name="Montmayeur A."/>
            <person name="Murphy C."/>
            <person name="Neiman D."/>
            <person name="Pearson M."/>
            <person name="Priest M."/>
            <person name="Roberts A."/>
            <person name="Saif S."/>
            <person name="Shea T."/>
            <person name="Shenoy N."/>
            <person name="Sisk P."/>
            <person name="Stolte C."/>
            <person name="Sykes S."/>
            <person name="Wortman J."/>
            <person name="Nusbaum C."/>
            <person name="Birren B."/>
        </authorList>
    </citation>
    <scope>NUCLEOTIDE SEQUENCE [LARGE SCALE GENOMIC DNA]</scope>
    <source>
        <strain evidence="2 3">CIP 101113</strain>
    </source>
</reference>
<keyword evidence="1" id="KW-1133">Transmembrane helix</keyword>
<comment type="caution">
    <text evidence="2">The sequence shown here is derived from an EMBL/GenBank/DDBJ whole genome shotgun (WGS) entry which is preliminary data.</text>
</comment>
<evidence type="ECO:0000313" key="2">
    <source>
        <dbReference type="EMBL" id="EHO07947.1"/>
    </source>
</evidence>